<dbReference type="SUPFAM" id="SSF52058">
    <property type="entry name" value="L domain-like"/>
    <property type="match status" value="1"/>
</dbReference>
<name>A0A835RDX3_VANPL</name>
<evidence type="ECO:0000256" key="2">
    <source>
        <dbReference type="ARBA" id="ARBA00022729"/>
    </source>
</evidence>
<keyword evidence="2" id="KW-0732">Signal</keyword>
<gene>
    <name evidence="6" type="ORF">HPP92_009461</name>
</gene>
<dbReference type="PANTHER" id="PTHR48010:SF58">
    <property type="entry name" value="RECEPTOR PROTEIN KINASE-LIKE PROTEIN ZAR1"/>
    <property type="match status" value="1"/>
</dbReference>
<dbReference type="Proteomes" id="UP000639772">
    <property type="component" value="Unassembled WGS sequence"/>
</dbReference>
<dbReference type="FunFam" id="3.80.10.10:FF:000041">
    <property type="entry name" value="LRR receptor-like serine/threonine-protein kinase ERECTA"/>
    <property type="match status" value="1"/>
</dbReference>
<evidence type="ECO:0000256" key="1">
    <source>
        <dbReference type="ARBA" id="ARBA00022614"/>
    </source>
</evidence>
<sequence length="311" mass="34602">MKSTNYQRALFNSSHRPGSTGYGRNVKNQCTNQSRWNKDRSFQCEPFFFLKGKLISKLRRSSSWVSRLLPCFSCYSFTKPLFFLLCAASMRKVFLFSLLKGSMFLDWSYLQSGGVVSLSIPKRGLLGSIHPALGSLSSLRHINLRNNRFSGSLPPELFLARSLKSVVLYGNCLTGRLPSSIGALSFLQVLVLSRNYFSGSVPTSLTQCKRLKSLDLSNNNFTNPLPIGFPSSLLALEKLDLSYNKFNGSIPDEGLGSLPEMVYIDLSYNNLSGPIPQYGALVNRGQLPLLGILFSVALSVEEPMLFWSSFN</sequence>
<accession>A0A835RDX3</accession>
<keyword evidence="4" id="KW-0325">Glycoprotein</keyword>
<dbReference type="InterPro" id="IPR001611">
    <property type="entry name" value="Leu-rich_rpt"/>
</dbReference>
<dbReference type="EMBL" id="JADCNM010000004">
    <property type="protein sequence ID" value="KAG0487366.1"/>
    <property type="molecule type" value="Genomic_DNA"/>
</dbReference>
<dbReference type="Pfam" id="PF13855">
    <property type="entry name" value="LRR_8"/>
    <property type="match status" value="1"/>
</dbReference>
<dbReference type="OrthoDB" id="785757at2759"/>
<feature type="compositionally biased region" description="Polar residues" evidence="5">
    <location>
        <begin position="1"/>
        <end position="17"/>
    </location>
</feature>
<evidence type="ECO:0000313" key="6">
    <source>
        <dbReference type="EMBL" id="KAG0487366.1"/>
    </source>
</evidence>
<keyword evidence="1" id="KW-0433">Leucine-rich repeat</keyword>
<dbReference type="SMART" id="SM00369">
    <property type="entry name" value="LRR_TYP"/>
    <property type="match status" value="3"/>
</dbReference>
<evidence type="ECO:0000256" key="5">
    <source>
        <dbReference type="SAM" id="MobiDB-lite"/>
    </source>
</evidence>
<evidence type="ECO:0000256" key="3">
    <source>
        <dbReference type="ARBA" id="ARBA00022737"/>
    </source>
</evidence>
<evidence type="ECO:0000256" key="4">
    <source>
        <dbReference type="ARBA" id="ARBA00023180"/>
    </source>
</evidence>
<dbReference type="InterPro" id="IPR050994">
    <property type="entry name" value="At_inactive_RLKs"/>
</dbReference>
<reference evidence="6 7" key="1">
    <citation type="journal article" date="2020" name="Nat. Food">
        <title>A phased Vanilla planifolia genome enables genetic improvement of flavour and production.</title>
        <authorList>
            <person name="Hasing T."/>
            <person name="Tang H."/>
            <person name="Brym M."/>
            <person name="Khazi F."/>
            <person name="Huang T."/>
            <person name="Chambers A.H."/>
        </authorList>
    </citation>
    <scope>NUCLEOTIDE SEQUENCE [LARGE SCALE GENOMIC DNA]</scope>
    <source>
        <tissue evidence="6">Leaf</tissue>
    </source>
</reference>
<dbReference type="AlphaFoldDB" id="A0A835RDX3"/>
<dbReference type="InterPro" id="IPR003591">
    <property type="entry name" value="Leu-rich_rpt_typical-subtyp"/>
</dbReference>
<dbReference type="Pfam" id="PF00560">
    <property type="entry name" value="LRR_1"/>
    <property type="match status" value="3"/>
</dbReference>
<organism evidence="6 7">
    <name type="scientific">Vanilla planifolia</name>
    <name type="common">Vanilla</name>
    <dbReference type="NCBI Taxonomy" id="51239"/>
    <lineage>
        <taxon>Eukaryota</taxon>
        <taxon>Viridiplantae</taxon>
        <taxon>Streptophyta</taxon>
        <taxon>Embryophyta</taxon>
        <taxon>Tracheophyta</taxon>
        <taxon>Spermatophyta</taxon>
        <taxon>Magnoliopsida</taxon>
        <taxon>Liliopsida</taxon>
        <taxon>Asparagales</taxon>
        <taxon>Orchidaceae</taxon>
        <taxon>Vanilloideae</taxon>
        <taxon>Vanilleae</taxon>
        <taxon>Vanilla</taxon>
    </lineage>
</organism>
<keyword evidence="3" id="KW-0677">Repeat</keyword>
<evidence type="ECO:0000313" key="7">
    <source>
        <dbReference type="Proteomes" id="UP000639772"/>
    </source>
</evidence>
<dbReference type="InterPro" id="IPR032675">
    <property type="entry name" value="LRR_dom_sf"/>
</dbReference>
<protein>
    <submittedName>
        <fullName evidence="6">Uncharacterized protein</fullName>
    </submittedName>
</protein>
<feature type="region of interest" description="Disordered" evidence="5">
    <location>
        <begin position="1"/>
        <end position="25"/>
    </location>
</feature>
<dbReference type="PANTHER" id="PTHR48010">
    <property type="entry name" value="OS05G0588300 PROTEIN"/>
    <property type="match status" value="1"/>
</dbReference>
<dbReference type="Gene3D" id="3.80.10.10">
    <property type="entry name" value="Ribonuclease Inhibitor"/>
    <property type="match status" value="2"/>
</dbReference>
<comment type="caution">
    <text evidence="6">The sequence shown here is derived from an EMBL/GenBank/DDBJ whole genome shotgun (WGS) entry which is preliminary data.</text>
</comment>
<proteinExistence type="predicted"/>